<evidence type="ECO:0000313" key="3">
    <source>
        <dbReference type="Proteomes" id="UP001526426"/>
    </source>
</evidence>
<keyword evidence="1" id="KW-0812">Transmembrane</keyword>
<feature type="transmembrane region" description="Helical" evidence="1">
    <location>
        <begin position="228"/>
        <end position="246"/>
    </location>
</feature>
<feature type="transmembrane region" description="Helical" evidence="1">
    <location>
        <begin position="314"/>
        <end position="330"/>
    </location>
</feature>
<keyword evidence="1" id="KW-1133">Transmembrane helix</keyword>
<feature type="transmembrane region" description="Helical" evidence="1">
    <location>
        <begin position="173"/>
        <end position="191"/>
    </location>
</feature>
<feature type="transmembrane region" description="Helical" evidence="1">
    <location>
        <begin position="197"/>
        <end position="221"/>
    </location>
</feature>
<evidence type="ECO:0000256" key="1">
    <source>
        <dbReference type="SAM" id="Phobius"/>
    </source>
</evidence>
<dbReference type="Proteomes" id="UP001526426">
    <property type="component" value="Unassembled WGS sequence"/>
</dbReference>
<keyword evidence="3" id="KW-1185">Reference proteome</keyword>
<proteinExistence type="predicted"/>
<gene>
    <name evidence="2" type="ORF">K4A83_03780</name>
</gene>
<sequence length="371" mass="41591">MMRGRMVIVWLLTLVMVGWVMVSSPVQAVTISQSCALEVVEDLSQRGVFDETMAQTQRDYYMSHPEQYPLSLGEQVRGVLTFANIIWVVASFLIVLAVVWLGGIYLVALLALIPIEGYEILAYGVCGGLILANKSEFWALPGAIAINGVWAWSHGLHPKTFENFYTKLKTNPITFGSGVLTLLWGGMAIAYQSSVFGFLAILALEAFFGFVVTVTPGVYSFGFRSRRVIPYATFASFALILVYAAHLQGWITVPQFSIFQRGVFYIGTFVYSLGLLIWSSKWYSHERPWMYPVLQIGAIASGVGALYFGTILNIGTFQGIGGTFFFLYALEKYFELPWRQELWAWGTLGLALFLWGSAWVMQNYPEFFLWG</sequence>
<accession>A0ABT3L1L7</accession>
<evidence type="ECO:0000313" key="2">
    <source>
        <dbReference type="EMBL" id="MCW6035396.1"/>
    </source>
</evidence>
<protein>
    <recommendedName>
        <fullName evidence="4">DUF2157 domain-containing protein</fullName>
    </recommendedName>
</protein>
<name>A0ABT3L1L7_9CYAN</name>
<keyword evidence="1" id="KW-0472">Membrane</keyword>
<dbReference type="PROSITE" id="PS51257">
    <property type="entry name" value="PROKAR_LIPOPROTEIN"/>
    <property type="match status" value="1"/>
</dbReference>
<feature type="transmembrane region" description="Helical" evidence="1">
    <location>
        <begin position="258"/>
        <end position="277"/>
    </location>
</feature>
<reference evidence="2 3" key="1">
    <citation type="submission" date="2021-08" db="EMBL/GenBank/DDBJ databases">
        <title>Draft genome sequence of Spirulina subsalsa with high tolerance to salinity and hype-accumulation of phycocyanin.</title>
        <authorList>
            <person name="Pei H."/>
            <person name="Jiang L."/>
        </authorList>
    </citation>
    <scope>NUCLEOTIDE SEQUENCE [LARGE SCALE GENOMIC DNA]</scope>
    <source>
        <strain evidence="2 3">FACHB-351</strain>
    </source>
</reference>
<organism evidence="2 3">
    <name type="scientific">Spirulina subsalsa FACHB-351</name>
    <dbReference type="NCBI Taxonomy" id="234711"/>
    <lineage>
        <taxon>Bacteria</taxon>
        <taxon>Bacillati</taxon>
        <taxon>Cyanobacteriota</taxon>
        <taxon>Cyanophyceae</taxon>
        <taxon>Spirulinales</taxon>
        <taxon>Spirulinaceae</taxon>
        <taxon>Spirulina</taxon>
    </lineage>
</organism>
<dbReference type="EMBL" id="JAIHOM010000012">
    <property type="protein sequence ID" value="MCW6035396.1"/>
    <property type="molecule type" value="Genomic_DNA"/>
</dbReference>
<feature type="transmembrane region" description="Helical" evidence="1">
    <location>
        <begin position="342"/>
        <end position="361"/>
    </location>
</feature>
<feature type="transmembrane region" description="Helical" evidence="1">
    <location>
        <begin position="85"/>
        <end position="113"/>
    </location>
</feature>
<comment type="caution">
    <text evidence="2">The sequence shown here is derived from an EMBL/GenBank/DDBJ whole genome shotgun (WGS) entry which is preliminary data.</text>
</comment>
<evidence type="ECO:0008006" key="4">
    <source>
        <dbReference type="Google" id="ProtNLM"/>
    </source>
</evidence>